<sequence>MAQNPGDLPALSADCSQCAALCCVALTLDAGDLFSFDKPAGTPCANLKGHRCAVHDELDAIGNRGCILYDCAGAGQRVTQMRFNGESWRDDPTLLPAMLRDFAALKPLHERMRHLVEAGVRDLPAPLEEERARLLHATARRWSDTPALASSFDSFLTALAQLPRA</sequence>
<comment type="caution">
    <text evidence="1">The sequence shown here is derived from an EMBL/GenBank/DDBJ whole genome shotgun (WGS) entry which is preliminary data.</text>
</comment>
<evidence type="ECO:0000313" key="1">
    <source>
        <dbReference type="EMBL" id="GAA3872113.1"/>
    </source>
</evidence>
<keyword evidence="2" id="KW-1185">Reference proteome</keyword>
<dbReference type="Proteomes" id="UP001399917">
    <property type="component" value="Unassembled WGS sequence"/>
</dbReference>
<organism evidence="1 2">
    <name type="scientific">Celeribacter arenosi</name>
    <dbReference type="NCBI Taxonomy" id="792649"/>
    <lineage>
        <taxon>Bacteria</taxon>
        <taxon>Pseudomonadati</taxon>
        <taxon>Pseudomonadota</taxon>
        <taxon>Alphaproteobacteria</taxon>
        <taxon>Rhodobacterales</taxon>
        <taxon>Roseobacteraceae</taxon>
        <taxon>Celeribacter</taxon>
    </lineage>
</organism>
<protein>
    <recommendedName>
        <fullName evidence="3">Pentapeptide repeat-containing protein</fullName>
    </recommendedName>
</protein>
<gene>
    <name evidence="1" type="ORF">GCM10022404_22490</name>
</gene>
<reference evidence="2" key="1">
    <citation type="journal article" date="2019" name="Int. J. Syst. Evol. Microbiol.">
        <title>The Global Catalogue of Microorganisms (GCM) 10K type strain sequencing project: providing services to taxonomists for standard genome sequencing and annotation.</title>
        <authorList>
            <consortium name="The Broad Institute Genomics Platform"/>
            <consortium name="The Broad Institute Genome Sequencing Center for Infectious Disease"/>
            <person name="Wu L."/>
            <person name="Ma J."/>
        </authorList>
    </citation>
    <scope>NUCLEOTIDE SEQUENCE [LARGE SCALE GENOMIC DNA]</scope>
    <source>
        <strain evidence="2">JCM 17190</strain>
    </source>
</reference>
<evidence type="ECO:0008006" key="3">
    <source>
        <dbReference type="Google" id="ProtNLM"/>
    </source>
</evidence>
<evidence type="ECO:0000313" key="2">
    <source>
        <dbReference type="Proteomes" id="UP001399917"/>
    </source>
</evidence>
<dbReference type="EMBL" id="BAABDF010000007">
    <property type="protein sequence ID" value="GAA3872113.1"/>
    <property type="molecule type" value="Genomic_DNA"/>
</dbReference>
<accession>A0ABP7KBQ4</accession>
<proteinExistence type="predicted"/>
<name>A0ABP7KBQ4_9RHOB</name>
<dbReference type="RefSeq" id="WP_344847226.1">
    <property type="nucleotide sequence ID" value="NZ_BAABDF010000007.1"/>
</dbReference>